<proteinExistence type="inferred from homology"/>
<evidence type="ECO:0000259" key="3">
    <source>
        <dbReference type="SMART" id="SM00672"/>
    </source>
</evidence>
<reference evidence="4" key="1">
    <citation type="journal article" date="2020" name="bioRxiv">
        <title>Comparative genomics of Chlamydomonas.</title>
        <authorList>
            <person name="Craig R.J."/>
            <person name="Hasan A.R."/>
            <person name="Ness R.W."/>
            <person name="Keightley P.D."/>
        </authorList>
    </citation>
    <scope>NUCLEOTIDE SEQUENCE</scope>
    <source>
        <strain evidence="4">CCAP 11/70</strain>
    </source>
</reference>
<evidence type="ECO:0000313" key="4">
    <source>
        <dbReference type="EMBL" id="KAG2497133.1"/>
    </source>
</evidence>
<name>A0A835Y6W4_9CHLO</name>
<dbReference type="PANTHER" id="PTHR12203:SF35">
    <property type="entry name" value="PROTEIN O-GLUCOSYLTRANSFERASE 1"/>
    <property type="match status" value="1"/>
</dbReference>
<keyword evidence="2" id="KW-0808">Transferase</keyword>
<evidence type="ECO:0000313" key="5">
    <source>
        <dbReference type="Proteomes" id="UP000612055"/>
    </source>
</evidence>
<gene>
    <name evidence="4" type="ORF">HYH03_004724</name>
</gene>
<dbReference type="InterPro" id="IPR006598">
    <property type="entry name" value="CAP10"/>
</dbReference>
<organism evidence="4 5">
    <name type="scientific">Edaphochlamys debaryana</name>
    <dbReference type="NCBI Taxonomy" id="47281"/>
    <lineage>
        <taxon>Eukaryota</taxon>
        <taxon>Viridiplantae</taxon>
        <taxon>Chlorophyta</taxon>
        <taxon>core chlorophytes</taxon>
        <taxon>Chlorophyceae</taxon>
        <taxon>CS clade</taxon>
        <taxon>Chlamydomonadales</taxon>
        <taxon>Chlamydomonadales incertae sedis</taxon>
        <taxon>Edaphochlamys</taxon>
    </lineage>
</organism>
<protein>
    <recommendedName>
        <fullName evidence="3">Glycosyl transferase CAP10 domain-containing protein</fullName>
    </recommendedName>
</protein>
<comment type="caution">
    <text evidence="4">The sequence shown here is derived from an EMBL/GenBank/DDBJ whole genome shotgun (WGS) entry which is preliminary data.</text>
</comment>
<sequence>MDDVPVTSVPIGRVDIADHEWRDFISQNLEVDIERWRAKGPLRAADVWTLLDDLYTRYGPLPGVWRVVMLWKNRLYWVQRDKVDSVGEAPELASTLHECFGRRVTRWLQSGLLQLPDVIFLLNVDDNAPRVCGPGKTCAVPPLSVGKTIDHTGPDEDILVPQLMWQSNSYHYAAWGLKKDVAFFRGNTFCSGKWVNPVPNCSVACPRNYLAWRSDRDARDNRQPRYLEAGIVEKADMWWLQDTNPLSRAAMEACNPEPLPILDRVPMAEHAKYKYLLHLEGITYSSRLNQLMLTNSLVLLQRQPFVEYFYRSLRPGVHYVPFWNVTPNATAGRLDDIYDVIDDLRRRDHADPRDLQRIIAAAQDFALKFTTGSGRARYLREALTRYKSLFSDMDPYLEQFVAGLKAKGYMQPTNGTLLTNGSIDAHG</sequence>
<dbReference type="Proteomes" id="UP000612055">
    <property type="component" value="Unassembled WGS sequence"/>
</dbReference>
<feature type="domain" description="Glycosyl transferase CAP10" evidence="3">
    <location>
        <begin position="114"/>
        <end position="387"/>
    </location>
</feature>
<dbReference type="OrthoDB" id="541052at2759"/>
<evidence type="ECO:0000256" key="1">
    <source>
        <dbReference type="ARBA" id="ARBA00010118"/>
    </source>
</evidence>
<dbReference type="GO" id="GO:0016740">
    <property type="term" value="F:transferase activity"/>
    <property type="evidence" value="ECO:0007669"/>
    <property type="project" value="UniProtKB-KW"/>
</dbReference>
<comment type="similarity">
    <text evidence="1">Belongs to the glycosyltransferase 90 family.</text>
</comment>
<dbReference type="SMART" id="SM00672">
    <property type="entry name" value="CAP10"/>
    <property type="match status" value="1"/>
</dbReference>
<dbReference type="InterPro" id="IPR051091">
    <property type="entry name" value="O-Glucosyltr/Glycosyltrsf_90"/>
</dbReference>
<dbReference type="AlphaFoldDB" id="A0A835Y6W4"/>
<dbReference type="EMBL" id="JAEHOE010000015">
    <property type="protein sequence ID" value="KAG2497133.1"/>
    <property type="molecule type" value="Genomic_DNA"/>
</dbReference>
<keyword evidence="5" id="KW-1185">Reference proteome</keyword>
<dbReference type="PANTHER" id="PTHR12203">
    <property type="entry name" value="KDEL LYS-ASP-GLU-LEU CONTAINING - RELATED"/>
    <property type="match status" value="1"/>
</dbReference>
<evidence type="ECO:0000256" key="2">
    <source>
        <dbReference type="ARBA" id="ARBA00022679"/>
    </source>
</evidence>
<accession>A0A835Y6W4</accession>
<dbReference type="Pfam" id="PF05686">
    <property type="entry name" value="Glyco_transf_90"/>
    <property type="match status" value="1"/>
</dbReference>